<gene>
    <name evidence="1" type="ORF">LWC05_05445</name>
</gene>
<dbReference type="SUPFAM" id="SSF52266">
    <property type="entry name" value="SGNH hydrolase"/>
    <property type="match status" value="1"/>
</dbReference>
<reference evidence="1 2" key="1">
    <citation type="submission" date="2021-12" db="EMBL/GenBank/DDBJ databases">
        <title>Genome sequence of Acetobacter sicerae DmPark20a_162.</title>
        <authorList>
            <person name="Chaston J.M."/>
        </authorList>
    </citation>
    <scope>NUCLEOTIDE SEQUENCE [LARGE SCALE GENOMIC DNA]</scope>
    <source>
        <strain evidence="1 2">DmPark20a_162</strain>
    </source>
</reference>
<dbReference type="Gene3D" id="3.40.50.1110">
    <property type="entry name" value="SGNH hydrolase"/>
    <property type="match status" value="1"/>
</dbReference>
<dbReference type="EMBL" id="JAJSOJ010000016">
    <property type="protein sequence ID" value="MCE0743335.1"/>
    <property type="molecule type" value="Genomic_DNA"/>
</dbReference>
<dbReference type="RefSeq" id="WP_232876897.1">
    <property type="nucleotide sequence ID" value="NZ_JAJSOJ010000016.1"/>
</dbReference>
<evidence type="ECO:0008006" key="3">
    <source>
        <dbReference type="Google" id="ProtNLM"/>
    </source>
</evidence>
<evidence type="ECO:0000313" key="1">
    <source>
        <dbReference type="EMBL" id="MCE0743335.1"/>
    </source>
</evidence>
<keyword evidence="2" id="KW-1185">Reference proteome</keyword>
<organism evidence="1 2">
    <name type="scientific">Acetobacter sicerae</name>
    <dbReference type="NCBI Taxonomy" id="85325"/>
    <lineage>
        <taxon>Bacteria</taxon>
        <taxon>Pseudomonadati</taxon>
        <taxon>Pseudomonadota</taxon>
        <taxon>Alphaproteobacteria</taxon>
        <taxon>Acetobacterales</taxon>
        <taxon>Acetobacteraceae</taxon>
        <taxon>Acetobacter</taxon>
    </lineage>
</organism>
<comment type="caution">
    <text evidence="1">The sequence shown here is derived from an EMBL/GenBank/DDBJ whole genome shotgun (WGS) entry which is preliminary data.</text>
</comment>
<sequence>MGDASTVESATEDSALSLGDLVPTVKGGRLEVNGSQALIDASDHTVTLEGRDYKIADVIKKLSEDDTTVDSISISQGTTVTPGENSSATLTQKLSDGSEKQADFTIPCGPPGGKGDSVKGDAGSSAYQLAIANGFSGDVNAWLASLKGADGQSAYQLAVAGGFEGDQAAWIASLAGKDGKDASSNSLLFNWNPQEQLFHFRKAAIATLGGGANAQTRVAIVGDSKVAGVGSSVNGSADNDDIRNRGWPAQLAAELASKGFPVSYDNFYGSLNIGDNSGNGTRVDHRVSFTGTGKWGGVASLGANAITLQPGDTVIFTPTSNLLYDQFALAYVDHNSTGKASVQMGSQAAQEGAQFAGSDNVIQQVFTFATAAQGADAAITIKNIGTGEIYIPGGEFWNSTTPYITICNCGDAGGLASDVFGPVYAYNPSGALVSLKFDLVVGDVGTNDVNSQNSTGEAITASMLATLTTLRSQGSLIMAVTCPFRSDNYATGIVSLRAALQAQAQSLDYGLVDMSAAFNNDASAATGLGALMANDLHPTHALYGDIARIWAKVIAPPALSGVL</sequence>
<dbReference type="Proteomes" id="UP001521074">
    <property type="component" value="Unassembled WGS sequence"/>
</dbReference>
<accession>A0ABS8VR82</accession>
<proteinExistence type="predicted"/>
<name>A0ABS8VR82_9PROT</name>
<evidence type="ECO:0000313" key="2">
    <source>
        <dbReference type="Proteomes" id="UP001521074"/>
    </source>
</evidence>
<protein>
    <recommendedName>
        <fullName evidence="3">SGNH hydrolase-type esterase domain-containing protein</fullName>
    </recommendedName>
</protein>
<dbReference type="InterPro" id="IPR036514">
    <property type="entry name" value="SGNH_hydro_sf"/>
</dbReference>